<sequence>MANSCCEECFPHKSNRGQLALQRLKAYEGWWLAPNDKTKKYGSPNSHEVPRRLNHAEKFCTVGRLAHGVEWLNREWLGSSKKREKSRVPHITKGR</sequence>
<dbReference type="GO" id="GO:0005840">
    <property type="term" value="C:ribosome"/>
    <property type="evidence" value="ECO:0007669"/>
    <property type="project" value="InterPro"/>
</dbReference>
<dbReference type="AlphaFoldDB" id="A0AAF3FPS6"/>
<dbReference type="Gene3D" id="3.90.1180.10">
    <property type="entry name" value="Ribosomal protein L13"/>
    <property type="match status" value="1"/>
</dbReference>
<proteinExistence type="predicted"/>
<evidence type="ECO:0000313" key="2">
    <source>
        <dbReference type="WBParaSite" id="MBELARI_LOCUS9112"/>
    </source>
</evidence>
<dbReference type="InterPro" id="IPR036899">
    <property type="entry name" value="Ribosomal_uL13_sf"/>
</dbReference>
<dbReference type="WBParaSite" id="MBELARI_LOCUS9112">
    <property type="protein sequence ID" value="MBELARI_LOCUS9112"/>
    <property type="gene ID" value="MBELARI_LOCUS9112"/>
</dbReference>
<dbReference type="Proteomes" id="UP000887575">
    <property type="component" value="Unassembled WGS sequence"/>
</dbReference>
<evidence type="ECO:0000313" key="1">
    <source>
        <dbReference type="Proteomes" id="UP000887575"/>
    </source>
</evidence>
<accession>A0AAF3FPS6</accession>
<organism evidence="1 2">
    <name type="scientific">Mesorhabditis belari</name>
    <dbReference type="NCBI Taxonomy" id="2138241"/>
    <lineage>
        <taxon>Eukaryota</taxon>
        <taxon>Metazoa</taxon>
        <taxon>Ecdysozoa</taxon>
        <taxon>Nematoda</taxon>
        <taxon>Chromadorea</taxon>
        <taxon>Rhabditida</taxon>
        <taxon>Rhabditina</taxon>
        <taxon>Rhabditomorpha</taxon>
        <taxon>Rhabditoidea</taxon>
        <taxon>Rhabditidae</taxon>
        <taxon>Mesorhabditinae</taxon>
        <taxon>Mesorhabditis</taxon>
    </lineage>
</organism>
<protein>
    <submittedName>
        <fullName evidence="2">Uncharacterized protein</fullName>
    </submittedName>
</protein>
<name>A0AAF3FPS6_9BILA</name>
<reference evidence="2" key="1">
    <citation type="submission" date="2024-02" db="UniProtKB">
        <authorList>
            <consortium name="WormBaseParasite"/>
        </authorList>
    </citation>
    <scope>IDENTIFICATION</scope>
</reference>
<dbReference type="GO" id="GO:0006412">
    <property type="term" value="P:translation"/>
    <property type="evidence" value="ECO:0007669"/>
    <property type="project" value="InterPro"/>
</dbReference>
<dbReference type="GO" id="GO:0003735">
    <property type="term" value="F:structural constituent of ribosome"/>
    <property type="evidence" value="ECO:0007669"/>
    <property type="project" value="InterPro"/>
</dbReference>
<keyword evidence="1" id="KW-1185">Reference proteome</keyword>